<sequence>MKLLVSLKDLGTYAKNTWCPGCGNFGIERAAKTAFAELINEGVVNREDIVVVAGIGCHDKIVDYINLNSFRSLHGRAITVATGIKIANPRLQVVVFVGDGDAYGEGLEHLVFAAKRNIGIKVIVHDNRVYGLTTGQYTPTSPKGFPGRSTPKGSVEDPLNPVKLLLASGASFVARGYSARPDHLKGLIKQAIMHRGFAVIDVLQPCVTFFDTYKYYNARVYDLQEAGHDYTSYEAAMRKAEEWNYGVDDSGRIPIGIFYKAEKPTYEETILKGKNLLSREPPSIKEALRP</sequence>
<dbReference type="PANTHER" id="PTHR48084">
    <property type="entry name" value="2-OXOGLUTARATE OXIDOREDUCTASE SUBUNIT KORB-RELATED"/>
    <property type="match status" value="1"/>
</dbReference>
<evidence type="ECO:0000256" key="12">
    <source>
        <dbReference type="ARBA" id="ARBA00048893"/>
    </source>
</evidence>
<keyword evidence="8" id="KW-0560">Oxidoreductase</keyword>
<dbReference type="Gene3D" id="3.40.50.970">
    <property type="match status" value="1"/>
</dbReference>
<keyword evidence="15" id="KW-0670">Pyruvate</keyword>
<dbReference type="GO" id="GO:0018491">
    <property type="term" value="F:2-oxobutyrate synthase activity"/>
    <property type="evidence" value="ECO:0007669"/>
    <property type="project" value="UniProtKB-ARBA"/>
</dbReference>
<dbReference type="CDD" id="cd03375">
    <property type="entry name" value="TPP_OGFOR"/>
    <property type="match status" value="1"/>
</dbReference>
<name>A1S072_THEPD</name>
<comment type="cofactor">
    <cofactor evidence="1">
        <name>Mg(2+)</name>
        <dbReference type="ChEBI" id="CHEBI:18420"/>
    </cofactor>
</comment>
<accession>A1S072</accession>
<organism evidence="15 16">
    <name type="scientific">Thermofilum pendens (strain DSM 2475 / Hrk 5)</name>
    <dbReference type="NCBI Taxonomy" id="368408"/>
    <lineage>
        <taxon>Archaea</taxon>
        <taxon>Thermoproteota</taxon>
        <taxon>Thermoprotei</taxon>
        <taxon>Thermofilales</taxon>
        <taxon>Thermofilaceae</taxon>
        <taxon>Thermofilum</taxon>
    </lineage>
</organism>
<dbReference type="Proteomes" id="UP000000641">
    <property type="component" value="Chromosome"/>
</dbReference>
<evidence type="ECO:0000256" key="2">
    <source>
        <dbReference type="ARBA" id="ARBA00001964"/>
    </source>
</evidence>
<dbReference type="GO" id="GO:0046872">
    <property type="term" value="F:metal ion binding"/>
    <property type="evidence" value="ECO:0007669"/>
    <property type="project" value="UniProtKB-KW"/>
</dbReference>
<evidence type="ECO:0000256" key="5">
    <source>
        <dbReference type="ARBA" id="ARBA00012691"/>
    </source>
</evidence>
<protein>
    <recommendedName>
        <fullName evidence="5">2-oxoacid oxidoreductase (ferredoxin)</fullName>
        <ecNumber evidence="5">1.2.7.11</ecNumber>
    </recommendedName>
</protein>
<keyword evidence="16" id="KW-1185">Reference proteome</keyword>
<evidence type="ECO:0000256" key="9">
    <source>
        <dbReference type="ARBA" id="ARBA00023004"/>
    </source>
</evidence>
<evidence type="ECO:0000256" key="6">
    <source>
        <dbReference type="ARBA" id="ARBA00022723"/>
    </source>
</evidence>
<reference evidence="16" key="1">
    <citation type="journal article" date="2008" name="J. Bacteriol.">
        <title>Genome sequence of Thermofilum pendens reveals an exceptional loss of biosynthetic pathways without genome reduction.</title>
        <authorList>
            <person name="Anderson I."/>
            <person name="Rodriguez J."/>
            <person name="Susanti D."/>
            <person name="Porat I."/>
            <person name="Reich C."/>
            <person name="Ulrich L.E."/>
            <person name="Elkins J.G."/>
            <person name="Mavromatis K."/>
            <person name="Lykidis A."/>
            <person name="Kim E."/>
            <person name="Thompson L.S."/>
            <person name="Nolan M."/>
            <person name="Land M."/>
            <person name="Copeland A."/>
            <person name="Lapidus A."/>
            <person name="Lucas S."/>
            <person name="Detter C."/>
            <person name="Zhulin I.B."/>
            <person name="Olsen G.J."/>
            <person name="Whitman W."/>
            <person name="Mukhopadhyay B."/>
            <person name="Bristow J."/>
            <person name="Kyrpides N."/>
        </authorList>
    </citation>
    <scope>NUCLEOTIDE SEQUENCE [LARGE SCALE GENOMIC DNA]</scope>
    <source>
        <strain evidence="16">DSM 2475 / Hrk 5</strain>
    </source>
</reference>
<dbReference type="SUPFAM" id="SSF52518">
    <property type="entry name" value="Thiamin diphosphate-binding fold (THDP-binding)"/>
    <property type="match status" value="1"/>
</dbReference>
<evidence type="ECO:0000313" key="15">
    <source>
        <dbReference type="EMBL" id="ABL78852.1"/>
    </source>
</evidence>
<evidence type="ECO:0000256" key="7">
    <source>
        <dbReference type="ARBA" id="ARBA00022842"/>
    </source>
</evidence>
<dbReference type="InterPro" id="IPR011766">
    <property type="entry name" value="TPP_enzyme_TPP-bd"/>
</dbReference>
<dbReference type="EC" id="1.2.7.11" evidence="5"/>
<keyword evidence="6" id="KW-0479">Metal-binding</keyword>
<dbReference type="OrthoDB" id="30755at2157"/>
<dbReference type="STRING" id="368408.Tpen_1455"/>
<dbReference type="InterPro" id="IPR029061">
    <property type="entry name" value="THDP-binding"/>
</dbReference>
<comment type="catalytic activity">
    <reaction evidence="12">
        <text>a 2-oxocarboxylate + 2 oxidized [2Fe-2S]-[ferredoxin] + CoA = an acyl-CoA + 2 reduced [2Fe-2S]-[ferredoxin] + CO2 + H(+)</text>
        <dbReference type="Rhea" id="RHEA:42316"/>
        <dbReference type="Rhea" id="RHEA-COMP:10000"/>
        <dbReference type="Rhea" id="RHEA-COMP:10001"/>
        <dbReference type="ChEBI" id="CHEBI:15378"/>
        <dbReference type="ChEBI" id="CHEBI:16526"/>
        <dbReference type="ChEBI" id="CHEBI:33737"/>
        <dbReference type="ChEBI" id="CHEBI:33738"/>
        <dbReference type="ChEBI" id="CHEBI:35179"/>
        <dbReference type="ChEBI" id="CHEBI:57287"/>
        <dbReference type="ChEBI" id="CHEBI:58342"/>
        <dbReference type="EC" id="1.2.7.11"/>
    </reaction>
</comment>
<dbReference type="Pfam" id="PF02775">
    <property type="entry name" value="TPP_enzyme_C"/>
    <property type="match status" value="1"/>
</dbReference>
<gene>
    <name evidence="15" type="ordered locus">Tpen_1455</name>
</gene>
<evidence type="ECO:0000256" key="10">
    <source>
        <dbReference type="ARBA" id="ARBA00023014"/>
    </source>
</evidence>
<dbReference type="GO" id="GO:0030976">
    <property type="term" value="F:thiamine pyrophosphate binding"/>
    <property type="evidence" value="ECO:0007669"/>
    <property type="project" value="InterPro"/>
</dbReference>
<comment type="cofactor">
    <cofactor evidence="2">
        <name>thiamine diphosphate</name>
        <dbReference type="ChEBI" id="CHEBI:58937"/>
    </cofactor>
</comment>
<dbReference type="EMBL" id="CP000505">
    <property type="protein sequence ID" value="ABL78852.1"/>
    <property type="molecule type" value="Genomic_DNA"/>
</dbReference>
<comment type="subunit">
    <text evidence="4">Heterodimer composed of an alpha and a beta subunit.</text>
</comment>
<keyword evidence="10" id="KW-0411">Iron-sulfur</keyword>
<dbReference type="AlphaFoldDB" id="A1S072"/>
<evidence type="ECO:0000259" key="13">
    <source>
        <dbReference type="Pfam" id="PF02775"/>
    </source>
</evidence>
<dbReference type="GO" id="GO:0051536">
    <property type="term" value="F:iron-sulfur cluster binding"/>
    <property type="evidence" value="ECO:0007669"/>
    <property type="project" value="UniProtKB-KW"/>
</dbReference>
<dbReference type="HOGENOM" id="CLU_048564_0_0_2"/>
<dbReference type="KEGG" id="tpe:Tpen_1455"/>
<evidence type="ECO:0000256" key="1">
    <source>
        <dbReference type="ARBA" id="ARBA00001946"/>
    </source>
</evidence>
<evidence type="ECO:0000259" key="14">
    <source>
        <dbReference type="Pfam" id="PF12367"/>
    </source>
</evidence>
<evidence type="ECO:0000256" key="3">
    <source>
        <dbReference type="ARBA" id="ARBA00001966"/>
    </source>
</evidence>
<evidence type="ECO:0000313" key="16">
    <source>
        <dbReference type="Proteomes" id="UP000000641"/>
    </source>
</evidence>
<dbReference type="NCBIfam" id="TIGR02177">
    <property type="entry name" value="PorB_KorB"/>
    <property type="match status" value="1"/>
</dbReference>
<keyword evidence="11" id="KW-0786">Thiamine pyrophosphate</keyword>
<dbReference type="InterPro" id="IPR051457">
    <property type="entry name" value="2-oxoacid:Fd_oxidoreductase"/>
</dbReference>
<dbReference type="Pfam" id="PF12367">
    <property type="entry name" value="PFO_beta_C"/>
    <property type="match status" value="1"/>
</dbReference>
<dbReference type="PANTHER" id="PTHR48084:SF4">
    <property type="entry name" value="2-OXOGLUTARATE OXIDOREDUCTASE SUBUNIT KORB"/>
    <property type="match status" value="1"/>
</dbReference>
<evidence type="ECO:0000256" key="11">
    <source>
        <dbReference type="ARBA" id="ARBA00023052"/>
    </source>
</evidence>
<dbReference type="InterPro" id="IPR032686">
    <property type="entry name" value="PFO_beta_C"/>
</dbReference>
<dbReference type="EnsemblBacteria" id="ABL78852">
    <property type="protein sequence ID" value="ABL78852"/>
    <property type="gene ID" value="Tpen_1455"/>
</dbReference>
<dbReference type="GeneID" id="4600581"/>
<keyword evidence="7" id="KW-0460">Magnesium</keyword>
<evidence type="ECO:0000256" key="8">
    <source>
        <dbReference type="ARBA" id="ARBA00023002"/>
    </source>
</evidence>
<dbReference type="RefSeq" id="WP_011753117.1">
    <property type="nucleotide sequence ID" value="NC_008698.1"/>
</dbReference>
<proteinExistence type="predicted"/>
<keyword evidence="9" id="KW-0408">Iron</keyword>
<comment type="cofactor">
    <cofactor evidence="3">
        <name>[4Fe-4S] cluster</name>
        <dbReference type="ChEBI" id="CHEBI:49883"/>
    </cofactor>
</comment>
<dbReference type="GO" id="GO:0019164">
    <property type="term" value="F:pyruvate synthase activity"/>
    <property type="evidence" value="ECO:0007669"/>
    <property type="project" value="UniProtKB-ARBA"/>
</dbReference>
<feature type="domain" description="Thiamine pyrophosphate enzyme TPP-binding" evidence="13">
    <location>
        <begin position="55"/>
        <end position="202"/>
    </location>
</feature>
<dbReference type="InterPro" id="IPR011896">
    <property type="entry name" value="OFOB"/>
</dbReference>
<feature type="domain" description="Pyruvate ferredoxin oxidoreductase beta subunit C-terminal" evidence="14">
    <location>
        <begin position="206"/>
        <end position="270"/>
    </location>
</feature>
<evidence type="ECO:0000256" key="4">
    <source>
        <dbReference type="ARBA" id="ARBA00011631"/>
    </source>
</evidence>
<dbReference type="eggNOG" id="arCOG01599">
    <property type="taxonomic scope" value="Archaea"/>
</dbReference>